<dbReference type="Gene3D" id="2.10.70.100">
    <property type="match status" value="1"/>
</dbReference>
<feature type="domain" description="PAS" evidence="7">
    <location>
        <begin position="43"/>
        <end position="88"/>
    </location>
</feature>
<feature type="region of interest" description="Disordered" evidence="6">
    <location>
        <begin position="221"/>
        <end position="243"/>
    </location>
</feature>
<evidence type="ECO:0000256" key="4">
    <source>
        <dbReference type="ARBA" id="ARBA00022679"/>
    </source>
</evidence>
<keyword evidence="10" id="KW-1185">Reference proteome</keyword>
<dbReference type="SUPFAM" id="SSF52172">
    <property type="entry name" value="CheY-like"/>
    <property type="match status" value="1"/>
</dbReference>
<comment type="catalytic activity">
    <reaction evidence="1">
        <text>ATP + protein L-histidine = ADP + protein N-phospho-L-histidine.</text>
        <dbReference type="EC" id="2.7.13.3"/>
    </reaction>
</comment>
<dbReference type="InterPro" id="IPR052162">
    <property type="entry name" value="Sensor_kinase/Photoreceptor"/>
</dbReference>
<dbReference type="Pfam" id="PF08447">
    <property type="entry name" value="PAS_3"/>
    <property type="match status" value="1"/>
</dbReference>
<dbReference type="InterPro" id="IPR036388">
    <property type="entry name" value="WH-like_DNA-bd_sf"/>
</dbReference>
<evidence type="ECO:0000256" key="1">
    <source>
        <dbReference type="ARBA" id="ARBA00000085"/>
    </source>
</evidence>
<dbReference type="Gene3D" id="3.30.450.20">
    <property type="entry name" value="PAS domain"/>
    <property type="match status" value="1"/>
</dbReference>
<keyword evidence="4" id="KW-0808">Transferase</keyword>
<comment type="caution">
    <text evidence="9">The sequence shown here is derived from an EMBL/GenBank/DDBJ whole genome shotgun (WGS) entry which is preliminary data.</text>
</comment>
<proteinExistence type="predicted"/>
<dbReference type="InterPro" id="IPR011006">
    <property type="entry name" value="CheY-like_superfamily"/>
</dbReference>
<protein>
    <recommendedName>
        <fullName evidence="2">histidine kinase</fullName>
        <ecNumber evidence="2">2.7.13.3</ecNumber>
    </recommendedName>
</protein>
<dbReference type="Proteomes" id="UP001165405">
    <property type="component" value="Unassembled WGS sequence"/>
</dbReference>
<dbReference type="PANTHER" id="PTHR43304:SF1">
    <property type="entry name" value="PAC DOMAIN-CONTAINING PROTEIN"/>
    <property type="match status" value="1"/>
</dbReference>
<dbReference type="InterPro" id="IPR013655">
    <property type="entry name" value="PAS_fold_3"/>
</dbReference>
<evidence type="ECO:0000259" key="7">
    <source>
        <dbReference type="PROSITE" id="PS50112"/>
    </source>
</evidence>
<name>A0AA41QDA0_9MICO</name>
<dbReference type="SUPFAM" id="SSF55785">
    <property type="entry name" value="PYP-like sensor domain (PAS domain)"/>
    <property type="match status" value="1"/>
</dbReference>
<evidence type="ECO:0000256" key="3">
    <source>
        <dbReference type="ARBA" id="ARBA00022553"/>
    </source>
</evidence>
<reference evidence="9" key="1">
    <citation type="submission" date="2022-01" db="EMBL/GenBank/DDBJ databases">
        <title>Antribacter sp. nov., isolated from Guizhou of China.</title>
        <authorList>
            <person name="Chengliang C."/>
            <person name="Ya Z."/>
        </authorList>
    </citation>
    <scope>NUCLEOTIDE SEQUENCE</scope>
    <source>
        <strain evidence="9">KLBMP 9083</strain>
    </source>
</reference>
<feature type="compositionally biased region" description="Low complexity" evidence="6">
    <location>
        <begin position="227"/>
        <end position="243"/>
    </location>
</feature>
<evidence type="ECO:0000259" key="8">
    <source>
        <dbReference type="PROSITE" id="PS50921"/>
    </source>
</evidence>
<dbReference type="EMBL" id="JAKGSG010000021">
    <property type="protein sequence ID" value="MCF4120486.1"/>
    <property type="molecule type" value="Genomic_DNA"/>
</dbReference>
<dbReference type="Gene3D" id="1.10.10.10">
    <property type="entry name" value="Winged helix-like DNA-binding domain superfamily/Winged helix DNA-binding domain"/>
    <property type="match status" value="1"/>
</dbReference>
<feature type="domain" description="ANTAR" evidence="8">
    <location>
        <begin position="138"/>
        <end position="199"/>
    </location>
</feature>
<dbReference type="InterPro" id="IPR035965">
    <property type="entry name" value="PAS-like_dom_sf"/>
</dbReference>
<evidence type="ECO:0000313" key="9">
    <source>
        <dbReference type="EMBL" id="MCF4120486.1"/>
    </source>
</evidence>
<dbReference type="AlphaFoldDB" id="A0AA41QDA0"/>
<evidence type="ECO:0000256" key="6">
    <source>
        <dbReference type="SAM" id="MobiDB-lite"/>
    </source>
</evidence>
<dbReference type="InterPro" id="IPR000014">
    <property type="entry name" value="PAS"/>
</dbReference>
<organism evidence="9 10">
    <name type="scientific">Antribacter soli</name>
    <dbReference type="NCBI Taxonomy" id="2910976"/>
    <lineage>
        <taxon>Bacteria</taxon>
        <taxon>Bacillati</taxon>
        <taxon>Actinomycetota</taxon>
        <taxon>Actinomycetes</taxon>
        <taxon>Micrococcales</taxon>
        <taxon>Promicromonosporaceae</taxon>
        <taxon>Antribacter</taxon>
    </lineage>
</organism>
<sequence length="243" mass="26184">MNSIAQLNEVPPLDDAVEAALASGDRPPVGRYRLDLATGRWSWSDEVYVMHGFEPGEIVPTTQLMLSHKHPEDRSRVDGLLRSAASTGEPFSSVHRIYDANGKIRTLAVTGQGRRDPESGKVVELIGYFIDVTEAQREAAQREATASIRASAERRAAIEQAKGVLMVVYCIDADEAFARLRHASNHANVPVRDLASWLVNWFSRPGVMAFPGDQEVSDFLADPVPPGNGAAPVGSSSPLAAAG</sequence>
<dbReference type="InterPro" id="IPR001610">
    <property type="entry name" value="PAC"/>
</dbReference>
<keyword evidence="3" id="KW-0597">Phosphoprotein</keyword>
<evidence type="ECO:0000256" key="5">
    <source>
        <dbReference type="ARBA" id="ARBA00022777"/>
    </source>
</evidence>
<dbReference type="RefSeq" id="WP_236088255.1">
    <property type="nucleotide sequence ID" value="NZ_JAKGSG010000021.1"/>
</dbReference>
<dbReference type="Pfam" id="PF03861">
    <property type="entry name" value="ANTAR"/>
    <property type="match status" value="1"/>
</dbReference>
<dbReference type="PANTHER" id="PTHR43304">
    <property type="entry name" value="PHYTOCHROME-LIKE PROTEIN CPH1"/>
    <property type="match status" value="1"/>
</dbReference>
<gene>
    <name evidence="9" type="ORF">L1785_05810</name>
</gene>
<dbReference type="SMART" id="SM00086">
    <property type="entry name" value="PAC"/>
    <property type="match status" value="1"/>
</dbReference>
<evidence type="ECO:0000256" key="2">
    <source>
        <dbReference type="ARBA" id="ARBA00012438"/>
    </source>
</evidence>
<dbReference type="PROSITE" id="PS50921">
    <property type="entry name" value="ANTAR"/>
    <property type="match status" value="1"/>
</dbReference>
<keyword evidence="5" id="KW-0418">Kinase</keyword>
<dbReference type="GO" id="GO:0003723">
    <property type="term" value="F:RNA binding"/>
    <property type="evidence" value="ECO:0007669"/>
    <property type="project" value="InterPro"/>
</dbReference>
<evidence type="ECO:0000313" key="10">
    <source>
        <dbReference type="Proteomes" id="UP001165405"/>
    </source>
</evidence>
<dbReference type="EC" id="2.7.13.3" evidence="2"/>
<dbReference type="GO" id="GO:0004673">
    <property type="term" value="F:protein histidine kinase activity"/>
    <property type="evidence" value="ECO:0007669"/>
    <property type="project" value="UniProtKB-EC"/>
</dbReference>
<dbReference type="SMART" id="SM01012">
    <property type="entry name" value="ANTAR"/>
    <property type="match status" value="1"/>
</dbReference>
<accession>A0AA41QDA0</accession>
<dbReference type="PROSITE" id="PS50112">
    <property type="entry name" value="PAS"/>
    <property type="match status" value="1"/>
</dbReference>
<dbReference type="InterPro" id="IPR005561">
    <property type="entry name" value="ANTAR"/>
</dbReference>